<name>A0A075B3G7_ROZAC</name>
<feature type="compositionally biased region" description="Polar residues" evidence="1">
    <location>
        <begin position="55"/>
        <end position="67"/>
    </location>
</feature>
<proteinExistence type="predicted"/>
<dbReference type="EMBL" id="KE560847">
    <property type="protein sequence ID" value="EPZ35373.1"/>
    <property type="molecule type" value="Genomic_DNA"/>
</dbReference>
<dbReference type="Proteomes" id="UP000030755">
    <property type="component" value="Unassembled WGS sequence"/>
</dbReference>
<reference evidence="2 3" key="1">
    <citation type="journal article" date="2013" name="Curr. Biol.">
        <title>Shared signatures of parasitism and phylogenomics unite Cryptomycota and microsporidia.</title>
        <authorList>
            <person name="James T.Y."/>
            <person name="Pelin A."/>
            <person name="Bonen L."/>
            <person name="Ahrendt S."/>
            <person name="Sain D."/>
            <person name="Corradi N."/>
            <person name="Stajich J.E."/>
        </authorList>
    </citation>
    <scope>NUCLEOTIDE SEQUENCE [LARGE SCALE GENOMIC DNA]</scope>
    <source>
        <strain evidence="2 3">CSF55</strain>
    </source>
</reference>
<feature type="region of interest" description="Disordered" evidence="1">
    <location>
        <begin position="40"/>
        <end position="68"/>
    </location>
</feature>
<evidence type="ECO:0000313" key="2">
    <source>
        <dbReference type="EMBL" id="EPZ35373.1"/>
    </source>
</evidence>
<sequence length="463" mass="52513">MTKPLYTLEYLLSLRDSPLVSNPKELQSFKQEYNTLKKERLRNCRPSSSLSQSSAKQKINLNTSSKTPEPAWLDSLHVETEDSLDSFNSIKMEMFLKNMREKNKNELINESQHENNDQNEFEMGEYQNSEFVNNDFNGVLLEDYSSNDKSPNEINETTEAFFASNEINEATEAFFTPNEINETTEAFFSLNFNTTVENPISIPEKKESRFSRFFKNEEETEKPVEISNSLQSFSSDVPTSVILKMNGIKPTNLNRRPSTVSIPDDHISKFAFGMENKRERKASVGSGVIERRSSISNHQDSINNHQDSLNESFSLDFNLEKKNDAVNPQFHPAGIPDFNKFNNFPLNEKTATINHAGIPVTPGNESAMNTPVKTGNQMPWNLNPAAQMPTQGNFYPMPPHFHPMYAGQFYNSPPYPPQVNNGAGLLQTLLSSPNNTKNLHTNRNNPKSTKKAIYVSDLEKQLA</sequence>
<dbReference type="HOGENOM" id="CLU_590722_0_0_1"/>
<accession>A0A075B3G7</accession>
<protein>
    <submittedName>
        <fullName evidence="2">Uncharacterized protein</fullName>
    </submittedName>
</protein>
<keyword evidence="3" id="KW-1185">Reference proteome</keyword>
<dbReference type="AlphaFoldDB" id="A0A075B3G7"/>
<gene>
    <name evidence="2" type="ORF">O9G_003027</name>
</gene>
<evidence type="ECO:0000313" key="3">
    <source>
        <dbReference type="Proteomes" id="UP000030755"/>
    </source>
</evidence>
<evidence type="ECO:0000256" key="1">
    <source>
        <dbReference type="SAM" id="MobiDB-lite"/>
    </source>
</evidence>
<organism evidence="2 3">
    <name type="scientific">Rozella allomycis (strain CSF55)</name>
    <dbReference type="NCBI Taxonomy" id="988480"/>
    <lineage>
        <taxon>Eukaryota</taxon>
        <taxon>Fungi</taxon>
        <taxon>Fungi incertae sedis</taxon>
        <taxon>Cryptomycota</taxon>
        <taxon>Cryptomycota incertae sedis</taxon>
        <taxon>Rozella</taxon>
    </lineage>
</organism>